<dbReference type="Ensembl" id="ENSNMLT00000000164.1">
    <property type="protein sequence ID" value="ENSNMLP00000000126.1"/>
    <property type="gene ID" value="ENSNMLG00000000105.1"/>
</dbReference>
<reference evidence="7" key="1">
    <citation type="submission" date="2025-08" db="UniProtKB">
        <authorList>
            <consortium name="Ensembl"/>
        </authorList>
    </citation>
    <scope>IDENTIFICATION</scope>
</reference>
<organism evidence="7 8">
    <name type="scientific">Neogobius melanostomus</name>
    <name type="common">round goby</name>
    <dbReference type="NCBI Taxonomy" id="47308"/>
    <lineage>
        <taxon>Eukaryota</taxon>
        <taxon>Metazoa</taxon>
        <taxon>Chordata</taxon>
        <taxon>Craniata</taxon>
        <taxon>Vertebrata</taxon>
        <taxon>Euteleostomi</taxon>
        <taxon>Actinopterygii</taxon>
        <taxon>Neopterygii</taxon>
        <taxon>Teleostei</taxon>
        <taxon>Neoteleostei</taxon>
        <taxon>Acanthomorphata</taxon>
        <taxon>Gobiaria</taxon>
        <taxon>Gobiiformes</taxon>
        <taxon>Gobioidei</taxon>
        <taxon>Gobiidae</taxon>
        <taxon>Benthophilinae</taxon>
        <taxon>Neogobiini</taxon>
        <taxon>Neogobius</taxon>
    </lineage>
</organism>
<accession>A0A8C6S4Z9</accession>
<reference evidence="7" key="2">
    <citation type="submission" date="2025-09" db="UniProtKB">
        <authorList>
            <consortium name="Ensembl"/>
        </authorList>
    </citation>
    <scope>IDENTIFICATION</scope>
</reference>
<evidence type="ECO:0000259" key="6">
    <source>
        <dbReference type="PROSITE" id="PS01186"/>
    </source>
</evidence>
<evidence type="ECO:0000313" key="8">
    <source>
        <dbReference type="Proteomes" id="UP000694523"/>
    </source>
</evidence>
<evidence type="ECO:0000256" key="1">
    <source>
        <dbReference type="ARBA" id="ARBA00022536"/>
    </source>
</evidence>
<dbReference type="SMART" id="SM00181">
    <property type="entry name" value="EGF"/>
    <property type="match status" value="2"/>
</dbReference>
<dbReference type="Proteomes" id="UP000694523">
    <property type="component" value="Unplaced"/>
</dbReference>
<dbReference type="SUPFAM" id="SSF57196">
    <property type="entry name" value="EGF/Laminin"/>
    <property type="match status" value="2"/>
</dbReference>
<dbReference type="InterPro" id="IPR049883">
    <property type="entry name" value="NOTCH1_EGF-like"/>
</dbReference>
<feature type="region of interest" description="Disordered" evidence="4">
    <location>
        <begin position="226"/>
        <end position="275"/>
    </location>
</feature>
<feature type="chain" id="PRO_5034036168" evidence="5">
    <location>
        <begin position="27"/>
        <end position="397"/>
    </location>
</feature>
<evidence type="ECO:0000256" key="4">
    <source>
        <dbReference type="SAM" id="MobiDB-lite"/>
    </source>
</evidence>
<dbReference type="InterPro" id="IPR050751">
    <property type="entry name" value="ECM_structural_protein"/>
</dbReference>
<dbReference type="SMART" id="SM00179">
    <property type="entry name" value="EGF_CA"/>
    <property type="match status" value="2"/>
</dbReference>
<sequence>MIVTRTGNPLLLTVTCVCFSRGILWSFLEEAVPDSETCSDNNIATMTYPCLKSTGELTTCYRKKCCEGFKFVLGQCIPEDFDVCAGAPCEQQCTDHFGRVVCTCYPGYRYDRERHRNREKPYCLDIDECADRNTSVCSQICINSVGSYKCKCEKGFFLEEDGKTCTRGERAAPFEKSEKVMNTETCSATCDDFHQIKISVLQLKQKMAVLYNSAEVPEQVTNKKVRGSPLFISGPPGSPGLPGEPGPQGNPGLPGPPGPRGLMGPTGPTQDLFHIKRGPRGPVLTFSTISEYCIYVCFSYDFQGSPGSFDFLLLLMADIRNDIADLQSKVYGRPEQSLDQDFATVPDSWSERHLDLEMGSGEEYKTRPLMQRVSRSHLRCNTFVNFLFRCHMWPLIT</sequence>
<dbReference type="Pfam" id="PF07645">
    <property type="entry name" value="EGF_CA"/>
    <property type="match status" value="1"/>
</dbReference>
<dbReference type="AlphaFoldDB" id="A0A8C6S4Z9"/>
<keyword evidence="8" id="KW-1185">Reference proteome</keyword>
<feature type="signal peptide" evidence="5">
    <location>
        <begin position="1"/>
        <end position="26"/>
    </location>
</feature>
<evidence type="ECO:0000313" key="7">
    <source>
        <dbReference type="Ensembl" id="ENSNMLP00000000126.1"/>
    </source>
</evidence>
<dbReference type="InterPro" id="IPR018097">
    <property type="entry name" value="EGF_Ca-bd_CS"/>
</dbReference>
<dbReference type="InterPro" id="IPR000152">
    <property type="entry name" value="EGF-type_Asp/Asn_hydroxyl_site"/>
</dbReference>
<feature type="compositionally biased region" description="Pro residues" evidence="4">
    <location>
        <begin position="236"/>
        <end position="245"/>
    </location>
</feature>
<protein>
    <submittedName>
        <fullName evidence="7">Collagen and calcium binding EGF domains 1</fullName>
    </submittedName>
</protein>
<dbReference type="PROSITE" id="PS01186">
    <property type="entry name" value="EGF_2"/>
    <property type="match status" value="1"/>
</dbReference>
<proteinExistence type="predicted"/>
<dbReference type="PANTHER" id="PTHR24034">
    <property type="entry name" value="EGF-LIKE DOMAIN-CONTAINING PROTEIN"/>
    <property type="match status" value="1"/>
</dbReference>
<dbReference type="InterPro" id="IPR000742">
    <property type="entry name" value="EGF"/>
</dbReference>
<evidence type="ECO:0000256" key="3">
    <source>
        <dbReference type="ARBA" id="ARBA00023157"/>
    </source>
</evidence>
<keyword evidence="1" id="KW-0245">EGF-like domain</keyword>
<keyword evidence="5" id="KW-0732">Signal</keyword>
<dbReference type="GO" id="GO:0005509">
    <property type="term" value="F:calcium ion binding"/>
    <property type="evidence" value="ECO:0007669"/>
    <property type="project" value="InterPro"/>
</dbReference>
<keyword evidence="3" id="KW-1015">Disulfide bond</keyword>
<evidence type="ECO:0000256" key="2">
    <source>
        <dbReference type="ARBA" id="ARBA00022737"/>
    </source>
</evidence>
<dbReference type="PROSITE" id="PS01187">
    <property type="entry name" value="EGF_CA"/>
    <property type="match status" value="1"/>
</dbReference>
<dbReference type="InterPro" id="IPR001881">
    <property type="entry name" value="EGF-like_Ca-bd_dom"/>
</dbReference>
<feature type="domain" description="EGF-like" evidence="6">
    <location>
        <begin position="150"/>
        <end position="165"/>
    </location>
</feature>
<dbReference type="Gene3D" id="2.10.25.10">
    <property type="entry name" value="Laminin"/>
    <property type="match status" value="2"/>
</dbReference>
<keyword evidence="2" id="KW-0677">Repeat</keyword>
<dbReference type="FunFam" id="2.10.25.10:FF:000010">
    <property type="entry name" value="Pro-epidermal growth factor"/>
    <property type="match status" value="1"/>
</dbReference>
<name>A0A8C6S4Z9_9GOBI</name>
<evidence type="ECO:0000256" key="5">
    <source>
        <dbReference type="SAM" id="SignalP"/>
    </source>
</evidence>
<dbReference type="PANTHER" id="PTHR24034:SF76">
    <property type="entry name" value="COLLAGEN AND CALCIUM-BINDING EGF DOMAIN-CONTAINING PROTEIN 1"/>
    <property type="match status" value="1"/>
</dbReference>
<dbReference type="PROSITE" id="PS00010">
    <property type="entry name" value="ASX_HYDROXYL"/>
    <property type="match status" value="1"/>
</dbReference>